<evidence type="ECO:0000256" key="3">
    <source>
        <dbReference type="ARBA" id="ARBA00022786"/>
    </source>
</evidence>
<dbReference type="InterPro" id="IPR000408">
    <property type="entry name" value="Reg_chr_condens"/>
</dbReference>
<dbReference type="Gene3D" id="2.130.10.30">
    <property type="entry name" value="Regulator of chromosome condensation 1/beta-lactamase-inhibitor protein II"/>
    <property type="match status" value="1"/>
</dbReference>
<proteinExistence type="predicted"/>
<reference evidence="10" key="1">
    <citation type="submission" date="2022-03" db="EMBL/GenBank/DDBJ databases">
        <authorList>
            <person name="Alioto T."/>
            <person name="Alioto T."/>
            <person name="Gomez Garrido J."/>
        </authorList>
    </citation>
    <scope>NUCLEOTIDE SEQUENCE</scope>
</reference>
<evidence type="ECO:0000313" key="10">
    <source>
        <dbReference type="EMBL" id="CAH2301365.1"/>
    </source>
</evidence>
<dbReference type="Gene3D" id="3.30.2410.10">
    <property type="entry name" value="Hect, E3 ligase catalytic domain"/>
    <property type="match status" value="1"/>
</dbReference>
<evidence type="ECO:0000259" key="9">
    <source>
        <dbReference type="PROSITE" id="PS50237"/>
    </source>
</evidence>
<dbReference type="Proteomes" id="UP001295444">
    <property type="component" value="Chromosome 06"/>
</dbReference>
<dbReference type="GO" id="GO:0005737">
    <property type="term" value="C:cytoplasm"/>
    <property type="evidence" value="ECO:0007669"/>
    <property type="project" value="TreeGrafter"/>
</dbReference>
<feature type="repeat" description="RCC1" evidence="6">
    <location>
        <begin position="289"/>
        <end position="339"/>
    </location>
</feature>
<dbReference type="Pfam" id="PF00632">
    <property type="entry name" value="HECT"/>
    <property type="match status" value="1"/>
</dbReference>
<feature type="repeat" description="RCC1" evidence="6">
    <location>
        <begin position="234"/>
        <end position="288"/>
    </location>
</feature>
<keyword evidence="4" id="KW-0479">Metal-binding</keyword>
<evidence type="ECO:0000256" key="1">
    <source>
        <dbReference type="ARBA" id="ARBA00022679"/>
    </source>
</evidence>
<dbReference type="InterPro" id="IPR035983">
    <property type="entry name" value="Hect_E3_ubiquitin_ligase"/>
</dbReference>
<dbReference type="AlphaFoldDB" id="A0AAD1SM15"/>
<dbReference type="GO" id="GO:0003676">
    <property type="term" value="F:nucleic acid binding"/>
    <property type="evidence" value="ECO:0007669"/>
    <property type="project" value="InterPro"/>
</dbReference>
<dbReference type="FunFam" id="3.30.2410.10:FF:000003">
    <property type="entry name" value="probable E3 ubiquitin-protein ligase HERC4 isoform X1"/>
    <property type="match status" value="1"/>
</dbReference>
<dbReference type="InterPro" id="IPR009091">
    <property type="entry name" value="RCC1/BLIP-II"/>
</dbReference>
<evidence type="ECO:0000256" key="6">
    <source>
        <dbReference type="PROSITE-ProRule" id="PRU00235"/>
    </source>
</evidence>
<evidence type="ECO:0000259" key="8">
    <source>
        <dbReference type="PROSITE" id="PS50158"/>
    </source>
</evidence>
<evidence type="ECO:0000256" key="5">
    <source>
        <dbReference type="PROSITE-ProRule" id="PRU00104"/>
    </source>
</evidence>
<evidence type="ECO:0000256" key="7">
    <source>
        <dbReference type="SAM" id="MobiDB-lite"/>
    </source>
</evidence>
<dbReference type="PRINTS" id="PR00633">
    <property type="entry name" value="RCCNDNSATION"/>
</dbReference>
<dbReference type="PROSITE" id="PS50237">
    <property type="entry name" value="HECT"/>
    <property type="match status" value="1"/>
</dbReference>
<keyword evidence="3 5" id="KW-0833">Ubl conjugation pathway</keyword>
<dbReference type="GO" id="GO:0008270">
    <property type="term" value="F:zinc ion binding"/>
    <property type="evidence" value="ECO:0007669"/>
    <property type="project" value="UniProtKB-KW"/>
</dbReference>
<dbReference type="InterPro" id="IPR058923">
    <property type="entry name" value="RCC1-like_dom"/>
</dbReference>
<keyword evidence="2" id="KW-0677">Repeat</keyword>
<dbReference type="CDD" id="cd00078">
    <property type="entry name" value="HECTc"/>
    <property type="match status" value="1"/>
</dbReference>
<dbReference type="GO" id="GO:0006511">
    <property type="term" value="P:ubiquitin-dependent protein catabolic process"/>
    <property type="evidence" value="ECO:0007669"/>
    <property type="project" value="TreeGrafter"/>
</dbReference>
<dbReference type="GO" id="GO:0061630">
    <property type="term" value="F:ubiquitin protein ligase activity"/>
    <property type="evidence" value="ECO:0007669"/>
    <property type="project" value="TreeGrafter"/>
</dbReference>
<dbReference type="InterPro" id="IPR036875">
    <property type="entry name" value="Znf_CCHC_sf"/>
</dbReference>
<dbReference type="SMART" id="SM00119">
    <property type="entry name" value="HECTc"/>
    <property type="match status" value="1"/>
</dbReference>
<organism evidence="10 11">
    <name type="scientific">Pelobates cultripes</name>
    <name type="common">Western spadefoot toad</name>
    <dbReference type="NCBI Taxonomy" id="61616"/>
    <lineage>
        <taxon>Eukaryota</taxon>
        <taxon>Metazoa</taxon>
        <taxon>Chordata</taxon>
        <taxon>Craniata</taxon>
        <taxon>Vertebrata</taxon>
        <taxon>Euteleostomi</taxon>
        <taxon>Amphibia</taxon>
        <taxon>Batrachia</taxon>
        <taxon>Anura</taxon>
        <taxon>Pelobatoidea</taxon>
        <taxon>Pelobatidae</taxon>
        <taxon>Pelobates</taxon>
    </lineage>
</organism>
<dbReference type="InterPro" id="IPR000569">
    <property type="entry name" value="HECT_dom"/>
</dbReference>
<dbReference type="InterPro" id="IPR001878">
    <property type="entry name" value="Znf_CCHC"/>
</dbReference>
<evidence type="ECO:0000313" key="11">
    <source>
        <dbReference type="Proteomes" id="UP001295444"/>
    </source>
</evidence>
<keyword evidence="10" id="KW-0436">Ligase</keyword>
<gene>
    <name evidence="10" type="ORF">PECUL_23A051622</name>
</gene>
<name>A0AAD1SM15_PELCU</name>
<keyword evidence="11" id="KW-1185">Reference proteome</keyword>
<dbReference type="PANTHER" id="PTHR45622">
    <property type="entry name" value="UBIQUITIN-PROTEIN LIGASE E3A-RELATED"/>
    <property type="match status" value="1"/>
</dbReference>
<dbReference type="Gene3D" id="3.30.2160.10">
    <property type="entry name" value="Hect, E3 ligase catalytic domain"/>
    <property type="match status" value="1"/>
</dbReference>
<feature type="repeat" description="RCC1" evidence="6">
    <location>
        <begin position="181"/>
        <end position="233"/>
    </location>
</feature>
<evidence type="ECO:0000256" key="2">
    <source>
        <dbReference type="ARBA" id="ARBA00022737"/>
    </source>
</evidence>
<accession>A0AAD1SM15</accession>
<dbReference type="SUPFAM" id="SSF57756">
    <property type="entry name" value="Retrovirus zinc finger-like domains"/>
    <property type="match status" value="1"/>
</dbReference>
<dbReference type="PROSITE" id="PS50012">
    <property type="entry name" value="RCC1_3"/>
    <property type="match status" value="4"/>
</dbReference>
<sequence length="1054" mass="117851">MRPRLYVTPPAASPVLAVPLDGVYVTNSPTFSLILICLKFRAPVPPGPSRPQGSNNYPRDLSRTTCHRCSNTGHIARFCPLGSSATNWKCTSPNAETTLPHQILALEAQTIVDVSCGTNHSVAVCNQGNVFSWGEASEGELGTGQSKQRNPIPRRISGLSNTRIIQISCGHFHSVALSEDGRVFSWGQNNAGQLGLGKKVPNQASPQIVKSLQGIPLVQVSAAGSQSFALSMLGTVLGWGRNNAGQLGFKTDVSRAGVFNPHAVSSLRSLGVVYISCGDEHSAVLTKGGSVYTFGDDTYGQLGQQSRNSTPVPQKIEEYEGQVSQICCGSYHTLLYVYTCNRVVSFGSGSRHQDDNASNNDRAQTSQQPQEFNISSLVSANDLMDIYVKRIFAGNNVCFASCTNQQQDPKQASLIDSLQKISRIDSTVIYKWMNAKNGSEEYQEAKREISTIFSSPSCLTASFLKSSTSNPLQTYSLPVDLEAASRIFTNLHQDKRISEIICSSLKSDLIPVLNSLPLLSEALSIFLLFPELPIMHEPENALPLVVPFANAVNNLSTDALRILGPLWSSLTAPALTKQIEMLKIAVIICVQTNQEASKTRSPLEMLKRLYRINMKAKYKVPASAFYIDQVCPLIIIPLDLAFWREGQANSDSEENGPVIFCRYPFIFNFPTKVSVLRQDFFLKKHNTKIKAQEQIQINRMQGSSELPKIPLFHLKVRRSHLVQDTIHKLSIAEDCDFKKDLLVEFHKETSTNPPVVLREFFLYNFDQMVNPDYGMFSYHEKSSVMWFPSKPSVEKKQYFYFGVLCGLAISNWAIVYLPFPEALFKKLLEKKPTLDDLKQLDPTIGKSMQQIVVAEKVDNLELNFCFSWENKTVELIPNGATFPVTNSNKNEYVDKCIDYIFNSSVVEIFEEFKRGLYKVCDKDILSFFQPEELMIVTIGSENCDWKAFEMVTVYVGKYSREHPTIKMFWKVFHALSEKDKRAFLLFVTGNDKGPVFHPDCLKIQISSFGVPDKTFLPAARPCLQMLILPEYSDLGTLRKKLLLAIQHNKGFWKM</sequence>
<keyword evidence="1" id="KW-0808">Transferase</keyword>
<dbReference type="PANTHER" id="PTHR45622:SF11">
    <property type="entry name" value="E3 UBIQUITIN-PROTEIN LIGASE HERC6-RELATED"/>
    <property type="match status" value="1"/>
</dbReference>
<protein>
    <submittedName>
        <fullName evidence="10">Probable E3 ubiquitin- ligase HERC6</fullName>
    </submittedName>
</protein>
<dbReference type="SUPFAM" id="SSF56204">
    <property type="entry name" value="Hect, E3 ligase catalytic domain"/>
    <property type="match status" value="1"/>
</dbReference>
<dbReference type="EMBL" id="OW240917">
    <property type="protein sequence ID" value="CAH2301365.1"/>
    <property type="molecule type" value="Genomic_DNA"/>
</dbReference>
<evidence type="ECO:0000256" key="4">
    <source>
        <dbReference type="PROSITE-ProRule" id="PRU00047"/>
    </source>
</evidence>
<dbReference type="InterPro" id="IPR051709">
    <property type="entry name" value="Ub-ligase/GTPase-reg"/>
</dbReference>
<keyword evidence="4" id="KW-0862">Zinc</keyword>
<feature type="region of interest" description="Disordered" evidence="7">
    <location>
        <begin position="350"/>
        <end position="371"/>
    </location>
</feature>
<dbReference type="GO" id="GO:0016874">
    <property type="term" value="F:ligase activity"/>
    <property type="evidence" value="ECO:0007669"/>
    <property type="project" value="UniProtKB-KW"/>
</dbReference>
<feature type="domain" description="HECT" evidence="9">
    <location>
        <begin position="733"/>
        <end position="1051"/>
    </location>
</feature>
<dbReference type="Gene3D" id="3.90.1750.10">
    <property type="entry name" value="Hect, E3 ligase catalytic domains"/>
    <property type="match status" value="1"/>
</dbReference>
<dbReference type="Pfam" id="PF25390">
    <property type="entry name" value="WD40_RLD"/>
    <property type="match status" value="1"/>
</dbReference>
<dbReference type="GO" id="GO:0016567">
    <property type="term" value="P:protein ubiquitination"/>
    <property type="evidence" value="ECO:0007669"/>
    <property type="project" value="TreeGrafter"/>
</dbReference>
<feature type="domain" description="CCHC-type" evidence="8">
    <location>
        <begin position="66"/>
        <end position="80"/>
    </location>
</feature>
<keyword evidence="4" id="KW-0863">Zinc-finger</keyword>
<feature type="active site" description="Glycyl thioester intermediate" evidence="5">
    <location>
        <position position="1022"/>
    </location>
</feature>
<feature type="compositionally biased region" description="Polar residues" evidence="7">
    <location>
        <begin position="356"/>
        <end position="371"/>
    </location>
</feature>
<dbReference type="PROSITE" id="PS00626">
    <property type="entry name" value="RCC1_2"/>
    <property type="match status" value="3"/>
</dbReference>
<dbReference type="SUPFAM" id="SSF50985">
    <property type="entry name" value="RCC1/BLIP-II"/>
    <property type="match status" value="1"/>
</dbReference>
<feature type="repeat" description="RCC1" evidence="6">
    <location>
        <begin position="128"/>
        <end position="180"/>
    </location>
</feature>
<dbReference type="PROSITE" id="PS50158">
    <property type="entry name" value="ZF_CCHC"/>
    <property type="match status" value="1"/>
</dbReference>